<protein>
    <submittedName>
        <fullName evidence="2">Uncharacterized protein</fullName>
    </submittedName>
</protein>
<name>A0ABM7S5J8_9FLAO</name>
<keyword evidence="1" id="KW-0732">Signal</keyword>
<evidence type="ECO:0000313" key="3">
    <source>
        <dbReference type="Proteomes" id="UP000825258"/>
    </source>
</evidence>
<reference evidence="2 3" key="1">
    <citation type="submission" date="2021-06" db="EMBL/GenBank/DDBJ databases">
        <title>Whole genome sequences of Flavobacterium sp. KK2020170 and assembly.</title>
        <authorList>
            <person name="Kitahara K."/>
            <person name="Miyoshi S."/>
            <person name="Uesaka K."/>
        </authorList>
    </citation>
    <scope>NUCLEOTIDE SEQUENCE [LARGE SCALE GENOMIC DNA]</scope>
    <source>
        <strain evidence="2 3">KK2020170</strain>
    </source>
</reference>
<dbReference type="EMBL" id="AP024749">
    <property type="protein sequence ID" value="BCY28744.1"/>
    <property type="molecule type" value="Genomic_DNA"/>
</dbReference>
<feature type="signal peptide" evidence="1">
    <location>
        <begin position="1"/>
        <end position="18"/>
    </location>
</feature>
<dbReference type="RefSeq" id="WP_221257854.1">
    <property type="nucleotide sequence ID" value="NZ_AP024749.1"/>
</dbReference>
<organism evidence="2 3">
    <name type="scientific">Flavobacterium okayamense</name>
    <dbReference type="NCBI Taxonomy" id="2830782"/>
    <lineage>
        <taxon>Bacteria</taxon>
        <taxon>Pseudomonadati</taxon>
        <taxon>Bacteroidota</taxon>
        <taxon>Flavobacteriia</taxon>
        <taxon>Flavobacteriales</taxon>
        <taxon>Flavobacteriaceae</taxon>
        <taxon>Flavobacterium</taxon>
    </lineage>
</organism>
<proteinExistence type="predicted"/>
<accession>A0ABM7S5J8</accession>
<feature type="chain" id="PRO_5045586726" evidence="1">
    <location>
        <begin position="19"/>
        <end position="371"/>
    </location>
</feature>
<sequence>MKLGVKIAIGLASVTALGMVTGVIPNPFDVNLNNDVPLHLQHEMKVSWHFAGKPQDIPILDQGTPFDDSKYIDLKPSIQANPLQVNGIFKFNYEIEQFSKLGEHSGTFRYKVNSNDNSMYVHGVDITNNPLFLPLKNNPYLQQYKIDFLIRNAKGDWLVYVTNSQQGKICIEAPSGMNFSEVITETHLKNLEVLNSTKANSNYTYNNNNLEPYTGKFINEKGVEKTITFWFAKQEAQIPTAVPIMGFGVGIFKNVLEKKQQFLAVTEIDNNVLKLIDLQTIDKWGINTNDYKVIKMDYHLPSGQNRVDNIVSWLKDKQNEISMLREKRKKCPPHQSGSACRKEYERQIKEVQKEIEMRAEELAGSMMIPIQ</sequence>
<dbReference type="Proteomes" id="UP000825258">
    <property type="component" value="Chromosome"/>
</dbReference>
<keyword evidence="3" id="KW-1185">Reference proteome</keyword>
<evidence type="ECO:0000313" key="2">
    <source>
        <dbReference type="EMBL" id="BCY28744.1"/>
    </source>
</evidence>
<evidence type="ECO:0000256" key="1">
    <source>
        <dbReference type="SAM" id="SignalP"/>
    </source>
</evidence>
<gene>
    <name evidence="2" type="ORF">KK2020170_16120</name>
</gene>
<dbReference type="CDD" id="cd22249">
    <property type="entry name" value="UDM1_RNF168_RNF169-like"/>
    <property type="match status" value="1"/>
</dbReference>